<name>M7PG71_PNEMU</name>
<dbReference type="PANTHER" id="PTHR37271:SF1">
    <property type="entry name" value="KARYOGAMY PROTEIN KAR9"/>
    <property type="match status" value="1"/>
</dbReference>
<dbReference type="GO" id="GO:0051293">
    <property type="term" value="P:establishment of spindle localization"/>
    <property type="evidence" value="ECO:0007669"/>
    <property type="project" value="TreeGrafter"/>
</dbReference>
<comment type="caution">
    <text evidence="2">The sequence shown here is derived from an EMBL/GenBank/DDBJ whole genome shotgun (WGS) entry which is preliminary data.</text>
</comment>
<dbReference type="GO" id="GO:0005816">
    <property type="term" value="C:spindle pole body"/>
    <property type="evidence" value="ECO:0007669"/>
    <property type="project" value="TreeGrafter"/>
</dbReference>
<dbReference type="InterPro" id="IPR013889">
    <property type="entry name" value="Karyogamy_KAR9"/>
</dbReference>
<dbReference type="STRING" id="1069680.M7PG71"/>
<sequence length="664" mass="77726">MDKSSNYFEEIDKIKDKKEDNEGFSYLNKLMGREFIDFLQSSSFEQQLSQLRSLLFIPRMKLFEKEDIEVKEEYFYVFTDVSVYMLSWIELVIYIFKYFDLEDDIEWANQAKGLFNELEQEIRNSSPVFDKFIEETSSPVLENLTDFDILNLNTKRQEVYQGWIFIKKLLGFIKSQIEISKEWVDCIEILNQINQELKKCEVLVFEVKERCDYIPFISGRFVEISTLESFVKDIFDGEKVGGLEQINSTDMLNKWNMNCQNFICQVHEKVKPLETSLIFFKLRIEYFKEKASELFPSAIYNIEQKRLNLEIKCNKLQDEFFSVKKKFQEDKWLFVFSQVNKQATQIMDSLEMEIKKFNVLSPLTKKASEFYKTYKVKKDSYVIIRIITLMEWGIWNKLTCNSRVIEGYNALYERWKNLNKDIIKIDNIILEDDSTSEIIEDNAQSVSHDSESEASQSTRSCIMTPKTPKTPKYIAKQYSLIPVSKTSRRSSLSSTLKTGSKNYSTPRILCHSSVPSKGSKISSFIEETPLRFPRFKLFSSIMEKTEASSALASQLIPKSTPVKNSSYSGTKTKDFESNIPRSCDSIRRMVSTGGILHKTSDMKFMKYKENISFSNIPRPSFRRMTCLPILENKDSMRMIPSQKTFMTRTSIPLIRKRECIFGTT</sequence>
<organism evidence="2 3">
    <name type="scientific">Pneumocystis murina (strain B123)</name>
    <name type="common">Mouse pneumocystis pneumonia agent</name>
    <name type="synonym">Pneumocystis carinii f. sp. muris</name>
    <dbReference type="NCBI Taxonomy" id="1069680"/>
    <lineage>
        <taxon>Eukaryota</taxon>
        <taxon>Fungi</taxon>
        <taxon>Dikarya</taxon>
        <taxon>Ascomycota</taxon>
        <taxon>Taphrinomycotina</taxon>
        <taxon>Pneumocystomycetes</taxon>
        <taxon>Pneumocystaceae</taxon>
        <taxon>Pneumocystis</taxon>
    </lineage>
</organism>
<dbReference type="EMBL" id="AFWA02000013">
    <property type="protein sequence ID" value="EMR09459.1"/>
    <property type="molecule type" value="Genomic_DNA"/>
</dbReference>
<dbReference type="GO" id="GO:0030473">
    <property type="term" value="P:nuclear migration along microtubule"/>
    <property type="evidence" value="ECO:0007669"/>
    <property type="project" value="TreeGrafter"/>
</dbReference>
<dbReference type="eggNOG" id="ENOG502QUB2">
    <property type="taxonomic scope" value="Eukaryota"/>
</dbReference>
<dbReference type="GeneID" id="19896095"/>
<gene>
    <name evidence="2" type="ORF">PNEG_02402</name>
</gene>
<dbReference type="Proteomes" id="UP000011958">
    <property type="component" value="Unassembled WGS sequence"/>
</dbReference>
<evidence type="ECO:0000256" key="1">
    <source>
        <dbReference type="SAM" id="MobiDB-lite"/>
    </source>
</evidence>
<dbReference type="AlphaFoldDB" id="M7PG71"/>
<feature type="compositionally biased region" description="Polar residues" evidence="1">
    <location>
        <begin position="442"/>
        <end position="461"/>
    </location>
</feature>
<reference evidence="3" key="1">
    <citation type="journal article" date="2016" name="Nat. Commun.">
        <title>Genome analysis of three Pneumocystis species reveals adaptation mechanisms to life exclusively in mammalian hosts.</title>
        <authorList>
            <person name="Ma L."/>
            <person name="Chen Z."/>
            <person name="Huang D.W."/>
            <person name="Kutty G."/>
            <person name="Ishihara M."/>
            <person name="Wang H."/>
            <person name="Abouelleil A."/>
            <person name="Bishop L."/>
            <person name="Davey E."/>
            <person name="Deng R."/>
            <person name="Deng X."/>
            <person name="Fan L."/>
            <person name="Fantoni G."/>
            <person name="Fitzgerald M."/>
            <person name="Gogineni E."/>
            <person name="Goldberg J.M."/>
            <person name="Handley G."/>
            <person name="Hu X."/>
            <person name="Huber C."/>
            <person name="Jiao X."/>
            <person name="Jones K."/>
            <person name="Levin J.Z."/>
            <person name="Liu Y."/>
            <person name="Macdonald P."/>
            <person name="Melnikov A."/>
            <person name="Raley C."/>
            <person name="Sassi M."/>
            <person name="Sherman B.T."/>
            <person name="Song X."/>
            <person name="Sykes S."/>
            <person name="Tran B."/>
            <person name="Walsh L."/>
            <person name="Xia Y."/>
            <person name="Yang J."/>
            <person name="Young S."/>
            <person name="Zeng Q."/>
            <person name="Zheng X."/>
            <person name="Stephens R."/>
            <person name="Nusbaum C."/>
            <person name="Birren B.W."/>
            <person name="Azadi P."/>
            <person name="Lempicki R.A."/>
            <person name="Cuomo C.A."/>
            <person name="Kovacs J.A."/>
        </authorList>
    </citation>
    <scope>NUCLEOTIDE SEQUENCE [LARGE SCALE GENOMIC DNA]</scope>
    <source>
        <strain evidence="3">B123</strain>
    </source>
</reference>
<keyword evidence="3" id="KW-1185">Reference proteome</keyword>
<dbReference type="GO" id="GO:0005938">
    <property type="term" value="C:cell cortex"/>
    <property type="evidence" value="ECO:0007669"/>
    <property type="project" value="TreeGrafter"/>
</dbReference>
<dbReference type="HOGENOM" id="CLU_413383_0_0_1"/>
<accession>M7PG71</accession>
<dbReference type="VEuPathDB" id="FungiDB:PNEG_02402"/>
<evidence type="ECO:0000313" key="3">
    <source>
        <dbReference type="Proteomes" id="UP000011958"/>
    </source>
</evidence>
<dbReference type="Pfam" id="PF08580">
    <property type="entry name" value="KAR9"/>
    <property type="match status" value="1"/>
</dbReference>
<dbReference type="RefSeq" id="XP_007874407.1">
    <property type="nucleotide sequence ID" value="XM_007876216.1"/>
</dbReference>
<feature type="region of interest" description="Disordered" evidence="1">
    <location>
        <begin position="442"/>
        <end position="468"/>
    </location>
</feature>
<evidence type="ECO:0008006" key="4">
    <source>
        <dbReference type="Google" id="ProtNLM"/>
    </source>
</evidence>
<dbReference type="GO" id="GO:0043332">
    <property type="term" value="C:mating projection tip"/>
    <property type="evidence" value="ECO:0007669"/>
    <property type="project" value="TreeGrafter"/>
</dbReference>
<proteinExistence type="predicted"/>
<dbReference type="PANTHER" id="PTHR37271">
    <property type="entry name" value="KARYOGAMY PROTEIN KAR9"/>
    <property type="match status" value="1"/>
</dbReference>
<evidence type="ECO:0000313" key="2">
    <source>
        <dbReference type="EMBL" id="EMR09459.1"/>
    </source>
</evidence>
<protein>
    <recommendedName>
        <fullName evidence="4">Karyogamy protein</fullName>
    </recommendedName>
</protein>
<dbReference type="OrthoDB" id="5559380at2759"/>